<proteinExistence type="inferred from homology"/>
<dbReference type="Pfam" id="PF00067">
    <property type="entry name" value="p450"/>
    <property type="match status" value="1"/>
</dbReference>
<comment type="function">
    <text evidence="2">May be involved in the metabolism of insect hormones and in the breakdown of synthetic insecticides.</text>
</comment>
<evidence type="ECO:0000256" key="12">
    <source>
        <dbReference type="ARBA" id="ARBA00023033"/>
    </source>
</evidence>
<comment type="similarity">
    <text evidence="5">Belongs to the cytochrome P450 family.</text>
</comment>
<evidence type="ECO:0000313" key="16">
    <source>
        <dbReference type="RefSeq" id="XP_014486906.1"/>
    </source>
</evidence>
<organism evidence="15 16">
    <name type="scientific">Dinoponera quadriceps</name>
    <name type="common">South American ant</name>
    <dbReference type="NCBI Taxonomy" id="609295"/>
    <lineage>
        <taxon>Eukaryota</taxon>
        <taxon>Metazoa</taxon>
        <taxon>Ecdysozoa</taxon>
        <taxon>Arthropoda</taxon>
        <taxon>Hexapoda</taxon>
        <taxon>Insecta</taxon>
        <taxon>Pterygota</taxon>
        <taxon>Neoptera</taxon>
        <taxon>Endopterygota</taxon>
        <taxon>Hymenoptera</taxon>
        <taxon>Apocrita</taxon>
        <taxon>Aculeata</taxon>
        <taxon>Formicoidea</taxon>
        <taxon>Formicidae</taxon>
        <taxon>Ponerinae</taxon>
        <taxon>Ponerini</taxon>
        <taxon>Dinoponera</taxon>
    </lineage>
</organism>
<dbReference type="KEGG" id="dqu:106750821"/>
<dbReference type="GO" id="GO:0005789">
    <property type="term" value="C:endoplasmic reticulum membrane"/>
    <property type="evidence" value="ECO:0007669"/>
    <property type="project" value="UniProtKB-SubCell"/>
</dbReference>
<dbReference type="Gene3D" id="1.10.630.10">
    <property type="entry name" value="Cytochrome P450"/>
    <property type="match status" value="1"/>
</dbReference>
<evidence type="ECO:0000256" key="14">
    <source>
        <dbReference type="SAM" id="Phobius"/>
    </source>
</evidence>
<dbReference type="GO" id="GO:0005506">
    <property type="term" value="F:iron ion binding"/>
    <property type="evidence" value="ECO:0007669"/>
    <property type="project" value="InterPro"/>
</dbReference>
<comment type="cofactor">
    <cofactor evidence="1">
        <name>heme</name>
        <dbReference type="ChEBI" id="CHEBI:30413"/>
    </cofactor>
</comment>
<evidence type="ECO:0000256" key="3">
    <source>
        <dbReference type="ARBA" id="ARBA00004174"/>
    </source>
</evidence>
<keyword evidence="10" id="KW-0560">Oxidoreductase</keyword>
<evidence type="ECO:0000256" key="4">
    <source>
        <dbReference type="ARBA" id="ARBA00004406"/>
    </source>
</evidence>
<name>A0A6P3Y797_DINQU</name>
<sequence length="186" mass="21569">MDTLLMATSYLPDFSYILLAVIFATLIALHYYVETTHAVKLSLKLPHPPRVPIIGHFLQYPELNPKNLLITISKYTGKYGPVISVQLGTQITVFLTDAQDVEVILSNPEHITKAPEYKYFTPWLGDSILFTHGTKWLKQRKTILDTFRMKILRTYISVFYENSQDLVRRLGDEINQRFDCHDYLSE</sequence>
<comment type="subcellular location">
    <subcellularLocation>
        <location evidence="4">Endoplasmic reticulum membrane</location>
        <topology evidence="4">Peripheral membrane protein</topology>
    </subcellularLocation>
    <subcellularLocation>
        <location evidence="3">Microsome membrane</location>
        <topology evidence="3">Peripheral membrane protein</topology>
    </subcellularLocation>
</comment>
<dbReference type="PANTHER" id="PTHR24291">
    <property type="entry name" value="CYTOCHROME P450 FAMILY 4"/>
    <property type="match status" value="1"/>
</dbReference>
<reference evidence="16" key="1">
    <citation type="submission" date="2025-08" db="UniProtKB">
        <authorList>
            <consortium name="RefSeq"/>
        </authorList>
    </citation>
    <scope>IDENTIFICATION</scope>
</reference>
<keyword evidence="6" id="KW-0349">Heme</keyword>
<evidence type="ECO:0000256" key="5">
    <source>
        <dbReference type="ARBA" id="ARBA00010617"/>
    </source>
</evidence>
<keyword evidence="13 14" id="KW-0472">Membrane</keyword>
<dbReference type="InterPro" id="IPR050196">
    <property type="entry name" value="Cytochrome_P450_Monoox"/>
</dbReference>
<keyword evidence="11" id="KW-0408">Iron</keyword>
<evidence type="ECO:0000256" key="7">
    <source>
        <dbReference type="ARBA" id="ARBA00022723"/>
    </source>
</evidence>
<keyword evidence="8" id="KW-0256">Endoplasmic reticulum</keyword>
<keyword evidence="14" id="KW-1133">Transmembrane helix</keyword>
<dbReference type="AlphaFoldDB" id="A0A6P3Y797"/>
<dbReference type="GO" id="GO:0016705">
    <property type="term" value="F:oxidoreductase activity, acting on paired donors, with incorporation or reduction of molecular oxygen"/>
    <property type="evidence" value="ECO:0007669"/>
    <property type="project" value="InterPro"/>
</dbReference>
<dbReference type="PANTHER" id="PTHR24291:SF189">
    <property type="entry name" value="CYTOCHROME P450 4C3-RELATED"/>
    <property type="match status" value="1"/>
</dbReference>
<dbReference type="InterPro" id="IPR001128">
    <property type="entry name" value="Cyt_P450"/>
</dbReference>
<dbReference type="GO" id="GO:0020037">
    <property type="term" value="F:heme binding"/>
    <property type="evidence" value="ECO:0007669"/>
    <property type="project" value="InterPro"/>
</dbReference>
<dbReference type="SUPFAM" id="SSF48264">
    <property type="entry name" value="Cytochrome P450"/>
    <property type="match status" value="1"/>
</dbReference>
<keyword evidence="15" id="KW-1185">Reference proteome</keyword>
<evidence type="ECO:0000256" key="8">
    <source>
        <dbReference type="ARBA" id="ARBA00022824"/>
    </source>
</evidence>
<keyword evidence="12" id="KW-0503">Monooxygenase</keyword>
<keyword evidence="9" id="KW-0492">Microsome</keyword>
<dbReference type="GO" id="GO:0004497">
    <property type="term" value="F:monooxygenase activity"/>
    <property type="evidence" value="ECO:0007669"/>
    <property type="project" value="UniProtKB-KW"/>
</dbReference>
<feature type="transmembrane region" description="Helical" evidence="14">
    <location>
        <begin position="14"/>
        <end position="33"/>
    </location>
</feature>
<dbReference type="OrthoDB" id="1470350at2759"/>
<accession>A0A6P3Y797</accession>
<dbReference type="Proteomes" id="UP000515204">
    <property type="component" value="Unplaced"/>
</dbReference>
<dbReference type="InterPro" id="IPR036396">
    <property type="entry name" value="Cyt_P450_sf"/>
</dbReference>
<feature type="non-terminal residue" evidence="16">
    <location>
        <position position="186"/>
    </location>
</feature>
<evidence type="ECO:0000313" key="15">
    <source>
        <dbReference type="Proteomes" id="UP000515204"/>
    </source>
</evidence>
<evidence type="ECO:0000256" key="11">
    <source>
        <dbReference type="ARBA" id="ARBA00023004"/>
    </source>
</evidence>
<evidence type="ECO:0000256" key="9">
    <source>
        <dbReference type="ARBA" id="ARBA00022848"/>
    </source>
</evidence>
<evidence type="ECO:0000256" key="1">
    <source>
        <dbReference type="ARBA" id="ARBA00001971"/>
    </source>
</evidence>
<keyword evidence="14" id="KW-0812">Transmembrane</keyword>
<protein>
    <submittedName>
        <fullName evidence="16">Cytochrome P450 4g1-like</fullName>
    </submittedName>
</protein>
<dbReference type="GeneID" id="106750821"/>
<dbReference type="RefSeq" id="XP_014486906.1">
    <property type="nucleotide sequence ID" value="XM_014631420.1"/>
</dbReference>
<keyword evidence="7" id="KW-0479">Metal-binding</keyword>
<gene>
    <name evidence="16" type="primary">LOC106750821</name>
</gene>
<evidence type="ECO:0000256" key="13">
    <source>
        <dbReference type="ARBA" id="ARBA00023136"/>
    </source>
</evidence>
<evidence type="ECO:0000256" key="10">
    <source>
        <dbReference type="ARBA" id="ARBA00023002"/>
    </source>
</evidence>
<evidence type="ECO:0000256" key="2">
    <source>
        <dbReference type="ARBA" id="ARBA00003690"/>
    </source>
</evidence>
<evidence type="ECO:0000256" key="6">
    <source>
        <dbReference type="ARBA" id="ARBA00022617"/>
    </source>
</evidence>